<dbReference type="Proteomes" id="UP000646548">
    <property type="component" value="Unassembled WGS sequence"/>
</dbReference>
<evidence type="ECO:0000313" key="2">
    <source>
        <dbReference type="EMBL" id="KAF6722050.1"/>
    </source>
</evidence>
<evidence type="ECO:0000256" key="1">
    <source>
        <dbReference type="SAM" id="MobiDB-lite"/>
    </source>
</evidence>
<feature type="region of interest" description="Disordered" evidence="1">
    <location>
        <begin position="1"/>
        <end position="23"/>
    </location>
</feature>
<sequence length="79" mass="9019">MEIQNNRGRALDELKLPDPASAEEEKNKLGLCRISTFPMKKSQSSSSYRKGSETLSSMLLSTIYQLLYQLPHLWVKKGF</sequence>
<comment type="caution">
    <text evidence="2">The sequence shown here is derived from an EMBL/GenBank/DDBJ whole genome shotgun (WGS) entry which is preliminary data.</text>
</comment>
<dbReference type="AlphaFoldDB" id="A0A834C3G4"/>
<accession>A0A834C3G4</accession>
<reference evidence="2" key="1">
    <citation type="journal article" name="BMC Genomics">
        <title>Long-read sequencing and de novo genome assembly of marine medaka (Oryzias melastigma).</title>
        <authorList>
            <person name="Liang P."/>
            <person name="Saqib H.S.A."/>
            <person name="Ni X."/>
            <person name="Shen Y."/>
        </authorList>
    </citation>
    <scope>NUCLEOTIDE SEQUENCE</scope>
    <source>
        <strain evidence="2">Bigg-433</strain>
    </source>
</reference>
<protein>
    <submittedName>
        <fullName evidence="2">Uncharacterized protein</fullName>
    </submittedName>
</protein>
<proteinExistence type="predicted"/>
<gene>
    <name evidence="2" type="ORF">FQA47_007645</name>
</gene>
<dbReference type="EMBL" id="WKFB01000471">
    <property type="protein sequence ID" value="KAF6722050.1"/>
    <property type="molecule type" value="Genomic_DNA"/>
</dbReference>
<name>A0A834C3G4_ORYME</name>
<organism evidence="2 3">
    <name type="scientific">Oryzias melastigma</name>
    <name type="common">Marine medaka</name>
    <dbReference type="NCBI Taxonomy" id="30732"/>
    <lineage>
        <taxon>Eukaryota</taxon>
        <taxon>Metazoa</taxon>
        <taxon>Chordata</taxon>
        <taxon>Craniata</taxon>
        <taxon>Vertebrata</taxon>
        <taxon>Euteleostomi</taxon>
        <taxon>Actinopterygii</taxon>
        <taxon>Neopterygii</taxon>
        <taxon>Teleostei</taxon>
        <taxon>Neoteleostei</taxon>
        <taxon>Acanthomorphata</taxon>
        <taxon>Ovalentaria</taxon>
        <taxon>Atherinomorphae</taxon>
        <taxon>Beloniformes</taxon>
        <taxon>Adrianichthyidae</taxon>
        <taxon>Oryziinae</taxon>
        <taxon>Oryzias</taxon>
    </lineage>
</organism>
<evidence type="ECO:0000313" key="3">
    <source>
        <dbReference type="Proteomes" id="UP000646548"/>
    </source>
</evidence>